<dbReference type="InterPro" id="IPR000462">
    <property type="entry name" value="CDP-OH_P_trans"/>
</dbReference>
<dbReference type="GO" id="GO:0016787">
    <property type="term" value="F:hydrolase activity"/>
    <property type="evidence" value="ECO:0007669"/>
    <property type="project" value="UniProtKB-KW"/>
</dbReference>
<keyword evidence="4" id="KW-0378">Hydrolase</keyword>
<dbReference type="InterPro" id="IPR029063">
    <property type="entry name" value="SAM-dependent_MTases_sf"/>
</dbReference>
<dbReference type="InterPro" id="IPR043130">
    <property type="entry name" value="CDP-OH_PTrfase_TM_dom"/>
</dbReference>
<evidence type="ECO:0000313" key="5">
    <source>
        <dbReference type="Proteomes" id="UP000606724"/>
    </source>
</evidence>
<dbReference type="SUPFAM" id="SSF53474">
    <property type="entry name" value="alpha/beta-Hydrolases"/>
    <property type="match status" value="1"/>
</dbReference>
<dbReference type="Pfam" id="PF12147">
    <property type="entry name" value="Methyltransf_20"/>
    <property type="match status" value="1"/>
</dbReference>
<feature type="compositionally biased region" description="Low complexity" evidence="1">
    <location>
        <begin position="310"/>
        <end position="321"/>
    </location>
</feature>
<dbReference type="SUPFAM" id="SSF53335">
    <property type="entry name" value="S-adenosyl-L-methionine-dependent methyltransferases"/>
    <property type="match status" value="1"/>
</dbReference>
<evidence type="ECO:0000256" key="1">
    <source>
        <dbReference type="SAM" id="MobiDB-lite"/>
    </source>
</evidence>
<dbReference type="InterPro" id="IPR022744">
    <property type="entry name" value="MeTrfase_dom_put"/>
</dbReference>
<dbReference type="Gene3D" id="1.20.120.1760">
    <property type="match status" value="1"/>
</dbReference>
<dbReference type="InterPro" id="IPR029058">
    <property type="entry name" value="AB_hydrolase_fold"/>
</dbReference>
<dbReference type="Pfam" id="PF01066">
    <property type="entry name" value="CDP-OH_P_transf"/>
    <property type="match status" value="1"/>
</dbReference>
<comment type="caution">
    <text evidence="4">The sequence shown here is derived from an EMBL/GenBank/DDBJ whole genome shotgun (WGS) entry which is preliminary data.</text>
</comment>
<dbReference type="PANTHER" id="PTHR11614">
    <property type="entry name" value="PHOSPHOLIPASE-RELATED"/>
    <property type="match status" value="1"/>
</dbReference>
<dbReference type="EMBL" id="JACSQR010000044">
    <property type="protein sequence ID" value="MBD7948604.1"/>
    <property type="molecule type" value="Genomic_DNA"/>
</dbReference>
<feature type="region of interest" description="Disordered" evidence="1">
    <location>
        <begin position="290"/>
        <end position="325"/>
    </location>
</feature>
<dbReference type="CDD" id="cd02440">
    <property type="entry name" value="AdoMet_MTases"/>
    <property type="match status" value="1"/>
</dbReference>
<dbReference type="InterPro" id="IPR051044">
    <property type="entry name" value="MAG_DAG_Lipase"/>
</dbReference>
<organism evidence="4 5">
    <name type="scientific">Psychrobacter communis</name>
    <dbReference type="NCBI Taxonomy" id="2762238"/>
    <lineage>
        <taxon>Bacteria</taxon>
        <taxon>Pseudomonadati</taxon>
        <taxon>Pseudomonadota</taxon>
        <taxon>Gammaproteobacteria</taxon>
        <taxon>Moraxellales</taxon>
        <taxon>Moraxellaceae</taxon>
        <taxon>Psychrobacter</taxon>
    </lineage>
</organism>
<evidence type="ECO:0000259" key="3">
    <source>
        <dbReference type="Pfam" id="PF12147"/>
    </source>
</evidence>
<keyword evidence="5" id="KW-1185">Reference proteome</keyword>
<evidence type="ECO:0000259" key="2">
    <source>
        <dbReference type="Pfam" id="PF12146"/>
    </source>
</evidence>
<evidence type="ECO:0000313" key="4">
    <source>
        <dbReference type="EMBL" id="MBD7948604.1"/>
    </source>
</evidence>
<dbReference type="InterPro" id="IPR022742">
    <property type="entry name" value="Hydrolase_4"/>
</dbReference>
<proteinExistence type="predicted"/>
<feature type="domain" description="Methyltransferase" evidence="3">
    <location>
        <begin position="604"/>
        <end position="915"/>
    </location>
</feature>
<dbReference type="Gene3D" id="3.40.50.1820">
    <property type="entry name" value="alpha/beta hydrolase"/>
    <property type="match status" value="1"/>
</dbReference>
<protein>
    <submittedName>
        <fullName evidence="4">Alpha/beta fold hydrolase</fullName>
    </submittedName>
</protein>
<dbReference type="RefSeq" id="WP_191692450.1">
    <property type="nucleotide sequence ID" value="NZ_JACSQR010000044.1"/>
</dbReference>
<dbReference type="Proteomes" id="UP000606724">
    <property type="component" value="Unassembled WGS sequence"/>
</dbReference>
<dbReference type="Pfam" id="PF12146">
    <property type="entry name" value="Hydrolase_4"/>
    <property type="match status" value="1"/>
</dbReference>
<accession>A0ABR8RLE9</accession>
<dbReference type="Gene3D" id="3.40.50.150">
    <property type="entry name" value="Vaccinia Virus protein VP39"/>
    <property type="match status" value="1"/>
</dbReference>
<name>A0ABR8RLE9_9GAMM</name>
<reference evidence="4 5" key="1">
    <citation type="submission" date="2020-08" db="EMBL/GenBank/DDBJ databases">
        <title>A Genomic Blueprint of the Chicken Gut Microbiome.</title>
        <authorList>
            <person name="Gilroy R."/>
            <person name="Ravi A."/>
            <person name="Getino M."/>
            <person name="Pursley I."/>
            <person name="Horton D.L."/>
            <person name="Alikhan N.-F."/>
            <person name="Baker D."/>
            <person name="Gharbi K."/>
            <person name="Hall N."/>
            <person name="Watson M."/>
            <person name="Adriaenssens E.M."/>
            <person name="Foster-Nyarko E."/>
            <person name="Jarju S."/>
            <person name="Secka A."/>
            <person name="Antonio M."/>
            <person name="Oren A."/>
            <person name="Chaudhuri R."/>
            <person name="La Ragione R.M."/>
            <person name="Hildebrand F."/>
            <person name="Pallen M.J."/>
        </authorList>
    </citation>
    <scope>NUCLEOTIDE SEQUENCE [LARGE SCALE GENOMIC DNA]</scope>
    <source>
        <strain evidence="4 5">Sa4CVA2</strain>
    </source>
</reference>
<gene>
    <name evidence="4" type="ORF">H9653_11370</name>
</gene>
<sequence length="923" mass="101539">MSLYQLKSQFQDQLRPISDTLAGQGVTANQVTVSAVLLSVGTAYVIAKPAARNQALWLLMPSSLFVRMALNAIDGMMAREHGQASKLGAVLNELGDIVADTALLASLLPHIDNQETPVGLINIAENLSHSQRHIVGLIGFSIGTELLGIASNTALGTRANHGPLGKSDRAFLLGVLGILVGVKVPLSLSPIRIGQLCLLTEAMLLKTCLNRLRYMVNLYVMRKPPVPKSTLSALNTCHHSNISNHAEFSPSVIDGFIAHNALPHSSTNAFLLESNIMSATSNSAENKINLLNDSNHKDPSQKTSSKKLSSKQPSSKQFSPKTIHGESSYNAYDGTAIYYRYWLTMPLEAIKQISQQHTQQRQVILLHRGHEHSGRLEELGQQFAAAGYQVFAWDARGNGRSGGIKDHAESVTELERDLNDFVQLVVAQTGIAIDDTLLIASSIGAVLAAAWVHDYAPNIRGMILGTPALKIRLYLPFAIPSLKVARALGLMSRVSSYVKAQVLTHDKDAQHAYNADPLISNSISTDLLIDTHATGQRLLDDAGAITVPTFVLCAGKDYVVDKQAERDFYDAINTTTKRWQLYPDSYHAIFHETNKADVFADCIEFAEQVFSTDVKASDLSAAHLNSASKDKVDRLAIKPFNPSFAITRFAMQKFGHVSDAIATGLAHGFDSGHSLDHVYYNQPSGQNKFGQAVDKFYLNNIGWQGIRIRREHILELTRQALADIENKNQNSAKSYQPRLLDIASGYGFYAFDLLTEFADLHAELRDYEQHNIQALQSKAQQLEITDRVIACQKDAFDPASYVNEQKETGSADETKFDIAIASGVFELFSDNMLPTTALAGIYDSLKSGGYLLYTNQPWHPEQEFISKTLNNHRGSDWVMRCRSQAEMDQLVESAGFQKIAMRIDRFGIFTVSLAIKVASTNHE</sequence>
<feature type="domain" description="Serine aminopeptidase S33" evidence="2">
    <location>
        <begin position="360"/>
        <end position="594"/>
    </location>
</feature>